<dbReference type="AlphaFoldDB" id="A0A9Q0L4J1"/>
<evidence type="ECO:0000313" key="3">
    <source>
        <dbReference type="Proteomes" id="UP001141806"/>
    </source>
</evidence>
<organism evidence="2 3">
    <name type="scientific">Protea cynaroides</name>
    <dbReference type="NCBI Taxonomy" id="273540"/>
    <lineage>
        <taxon>Eukaryota</taxon>
        <taxon>Viridiplantae</taxon>
        <taxon>Streptophyta</taxon>
        <taxon>Embryophyta</taxon>
        <taxon>Tracheophyta</taxon>
        <taxon>Spermatophyta</taxon>
        <taxon>Magnoliopsida</taxon>
        <taxon>Proteales</taxon>
        <taxon>Proteaceae</taxon>
        <taxon>Protea</taxon>
    </lineage>
</organism>
<sequence length="139" mass="15972">MGNCLRHESEIVWGGENWGSPDDWAASPEPKKFYRKVEDTRCRDEADDHDHTEEEEDDMLLGFGEKKKMKNVMMKRGLSSVGVEPCDGDEITTEVKIKITKKQLQELITMAEDVEGLSMQPMMLTREKSWRPALQSIPE</sequence>
<gene>
    <name evidence="2" type="ORF">NE237_033250</name>
</gene>
<feature type="region of interest" description="Disordered" evidence="1">
    <location>
        <begin position="40"/>
        <end position="59"/>
    </location>
</feature>
<evidence type="ECO:0000256" key="1">
    <source>
        <dbReference type="SAM" id="MobiDB-lite"/>
    </source>
</evidence>
<feature type="compositionally biased region" description="Basic and acidic residues" evidence="1">
    <location>
        <begin position="40"/>
        <end position="52"/>
    </location>
</feature>
<dbReference type="OrthoDB" id="610799at2759"/>
<dbReference type="Proteomes" id="UP001141806">
    <property type="component" value="Unassembled WGS sequence"/>
</dbReference>
<protein>
    <submittedName>
        <fullName evidence="2">Uncharacterized protein</fullName>
    </submittedName>
</protein>
<dbReference type="EMBL" id="JAMYWD010000001">
    <property type="protein sequence ID" value="KAJ4982413.1"/>
    <property type="molecule type" value="Genomic_DNA"/>
</dbReference>
<accession>A0A9Q0L4J1</accession>
<comment type="caution">
    <text evidence="2">The sequence shown here is derived from an EMBL/GenBank/DDBJ whole genome shotgun (WGS) entry which is preliminary data.</text>
</comment>
<reference evidence="2" key="1">
    <citation type="journal article" date="2023" name="Plant J.">
        <title>The genome of the king protea, Protea cynaroides.</title>
        <authorList>
            <person name="Chang J."/>
            <person name="Duong T.A."/>
            <person name="Schoeman C."/>
            <person name="Ma X."/>
            <person name="Roodt D."/>
            <person name="Barker N."/>
            <person name="Li Z."/>
            <person name="Van de Peer Y."/>
            <person name="Mizrachi E."/>
        </authorList>
    </citation>
    <scope>NUCLEOTIDE SEQUENCE</scope>
    <source>
        <tissue evidence="2">Young leaves</tissue>
    </source>
</reference>
<dbReference type="PANTHER" id="PTHR33647">
    <property type="entry name" value="OS01G0793900 PROTEIN"/>
    <property type="match status" value="1"/>
</dbReference>
<evidence type="ECO:0000313" key="2">
    <source>
        <dbReference type="EMBL" id="KAJ4982413.1"/>
    </source>
</evidence>
<keyword evidence="3" id="KW-1185">Reference proteome</keyword>
<proteinExistence type="predicted"/>
<name>A0A9Q0L4J1_9MAGN</name>
<dbReference type="PANTHER" id="PTHR33647:SF5">
    <property type="entry name" value="OS01G0793900 PROTEIN"/>
    <property type="match status" value="1"/>
</dbReference>